<proteinExistence type="predicted"/>
<keyword evidence="1" id="KW-0732">Signal</keyword>
<comment type="caution">
    <text evidence="4">The sequence shown here is derived from an EMBL/GenBank/DDBJ whole genome shotgun (WGS) entry which is preliminary data.</text>
</comment>
<dbReference type="SUPFAM" id="SSF51126">
    <property type="entry name" value="Pectin lyase-like"/>
    <property type="match status" value="1"/>
</dbReference>
<evidence type="ECO:0000313" key="5">
    <source>
        <dbReference type="Proteomes" id="UP001642483"/>
    </source>
</evidence>
<evidence type="ECO:0000259" key="3">
    <source>
        <dbReference type="PROSITE" id="PS51484"/>
    </source>
</evidence>
<evidence type="ECO:0000256" key="1">
    <source>
        <dbReference type="ARBA" id="ARBA00022729"/>
    </source>
</evidence>
<dbReference type="SMART" id="SM01225">
    <property type="entry name" value="G8"/>
    <property type="match status" value="1"/>
</dbReference>
<accession>A0ABP0FW99</accession>
<name>A0ABP0FW99_CLALP</name>
<protein>
    <recommendedName>
        <fullName evidence="3">G8 domain-containing protein</fullName>
    </recommendedName>
</protein>
<dbReference type="PANTHER" id="PTHR46769">
    <property type="entry name" value="POLYCYSTIC KIDNEY AND HEPATIC DISEASE 1 (AUTOSOMAL RECESSIVE)-LIKE 1"/>
    <property type="match status" value="1"/>
</dbReference>
<dbReference type="InterPro" id="IPR011050">
    <property type="entry name" value="Pectin_lyase_fold/virulence"/>
</dbReference>
<sequence>MKKRLTHKPGWMALLPSKEEILIYFEDDEQFTNITYNSKIYDLMENDYVIVKHKLAQTPDVVQINGIRYSSVGDTSPLTPKSPNLDWHFAGDTKELSIMVSGRRESSSRAARAVSGVDDDKYRHIRLAPTTYRCFYSSCIAPSSAEEMPPTRERPSDYYSWSNTNNPCLVWSDDEQKVTILGGHINSERKNVTCWVVVDVASIIVTTLTVEGVLVFGNEYDLDFFLSAETILVLNGRIIAGFEDADPFTKKLTIELRGNHSTPTVDFPEINLGSKAIGCFGGCDFHGKKRSPSWTRLAQTVTAGTGYIIVQDVVDWVAGEEIVITTTGYDSRETEKHVIAAVATDGVTITLENPLAHRHMGETYTAGQHSYDMRAEVGLLSRNIKIIGQWYADIDKEAYGARVLVSSVIIKDINGKVVNLKGFARFSNVEFHRTGQEGWTDTWDPRFSLAWVGTGASTTARPAYVKGCAFHDGYSTAIGTFGADDITISGNVVHRTIFDGIRLTGTGHKLENNLVTLTLFRGTWGDRKELDNYEDWHASFEVAEASSLIMKGNVAAGSERRGFHIDGEACDAPEDDNAWTGNVAHGCLHGIQIFTADGVGSCSMIRNFVVYKSWDYGIYHQTQVSVHIKNTVIADSIVGYLPYIFAPVALTHEYEDKVARMENVLCVGRSPHFDPALDKMDEQTDKNLLIRNYAIAREAPRNVYGGKTCVMLPMFQSTPNAAPFKAFHFNLNYPAVRGLLDIRGLHAQNYNLNLDGTRDLVFFTNPSNEDIFHPTYLRNIVLSNVDEASKVYYARPNIELITPSDCFDMECDGMKKVLIKDFDGGFIGGTGGSVIPEAEYEWDGDPIRGLGDYRIPKAMLTTPSGDRIPVNQSVDNRGILRDASCTYNPTWQAYDCTDKSFDYRMLVIESLDPDTESRRLSPLALLSERYVDLNNGPQDHGWCFGYACLTRISTFYTIVATGHHYDVYFTGNAPKKLRLALLNVDDDITLRVAIWYARPEKLDVYRAGSNVVVTPENYVYDVDKDKWIYKRPETDGQYRPAIDSNIHGANYLDLKSDLLYVTLRGGIPVDIHTVPAVILEFGFPAEVTEDEFFGDNLANNLATYLEVPSEKIRVVDVVRETPSAARRRRSTGNGTVSYTIQFSDEINNASVSGDEALAAEFLNNRTSTLLLDFQTGHLWERLNVTEGATFSSTQASTSNTSDDTGDLVLVKYTIPTHFVVSSLPSSAEEYVVFDPPPLVSILDADNQLVSKLGGTWMVTVTLDKSGPDIDARAILLGNTTVRVYKGYANFTDLRITHSGTGYVLRFAISQPSGINLASADPTINISLRTVNVGLPDGVDAFLEHGKSVELIVELQNVHYTILENIGYKGHTWYLDISFDDGTIYGNTAIVGSTTFTFDPATSQTVTTGFNLTNTVSYYHYNVRFRVYTEPALFDFIVEGPTLQFIWPLTDSIHLNATYLKKLKIGFVGHTYLSDLSASFKSVFTAYIHNVMVEQTAGVIIANTKAKRRPSTFQSPYMFQTFGVGYTEVAFDVASSNLTLVDIAVTTVASFLVYPYNNLIFGGSRLVIADTTCLLLVEEMCNNRNVTWVALDTGTEPWVFILIGVILALFMAGGGFAYSWIVIRAWTNKVDVVTEPFDPPTSKE</sequence>
<feature type="domain" description="G8" evidence="3">
    <location>
        <begin position="169"/>
        <end position="299"/>
    </location>
</feature>
<keyword evidence="2" id="KW-0472">Membrane</keyword>
<reference evidence="4 5" key="1">
    <citation type="submission" date="2024-02" db="EMBL/GenBank/DDBJ databases">
        <authorList>
            <person name="Daric V."/>
            <person name="Darras S."/>
        </authorList>
    </citation>
    <scope>NUCLEOTIDE SEQUENCE [LARGE SCALE GENOMIC DNA]</scope>
</reference>
<dbReference type="Pfam" id="PF10162">
    <property type="entry name" value="G8"/>
    <property type="match status" value="1"/>
</dbReference>
<gene>
    <name evidence="4" type="ORF">CVLEPA_LOCUS14096</name>
</gene>
<dbReference type="InterPro" id="IPR012334">
    <property type="entry name" value="Pectin_lyas_fold"/>
</dbReference>
<evidence type="ECO:0000256" key="2">
    <source>
        <dbReference type="SAM" id="Phobius"/>
    </source>
</evidence>
<dbReference type="PANTHER" id="PTHR46769:SF2">
    <property type="entry name" value="FIBROCYSTIN-L ISOFORM 2 PRECURSOR-RELATED"/>
    <property type="match status" value="1"/>
</dbReference>
<keyword evidence="5" id="KW-1185">Reference proteome</keyword>
<feature type="transmembrane region" description="Helical" evidence="2">
    <location>
        <begin position="1597"/>
        <end position="1620"/>
    </location>
</feature>
<dbReference type="Proteomes" id="UP001642483">
    <property type="component" value="Unassembled WGS sequence"/>
</dbReference>
<evidence type="ECO:0000313" key="4">
    <source>
        <dbReference type="EMBL" id="CAK8682977.1"/>
    </source>
</evidence>
<keyword evidence="2" id="KW-1133">Transmembrane helix</keyword>
<dbReference type="InterPro" id="IPR019316">
    <property type="entry name" value="G8_domain"/>
</dbReference>
<dbReference type="PROSITE" id="PS51484">
    <property type="entry name" value="G8"/>
    <property type="match status" value="1"/>
</dbReference>
<dbReference type="InterPro" id="IPR052387">
    <property type="entry name" value="Fibrocystin"/>
</dbReference>
<dbReference type="Gene3D" id="2.160.20.10">
    <property type="entry name" value="Single-stranded right-handed beta-helix, Pectin lyase-like"/>
    <property type="match status" value="1"/>
</dbReference>
<organism evidence="4 5">
    <name type="scientific">Clavelina lepadiformis</name>
    <name type="common">Light-bulb sea squirt</name>
    <name type="synonym">Ascidia lepadiformis</name>
    <dbReference type="NCBI Taxonomy" id="159417"/>
    <lineage>
        <taxon>Eukaryota</taxon>
        <taxon>Metazoa</taxon>
        <taxon>Chordata</taxon>
        <taxon>Tunicata</taxon>
        <taxon>Ascidiacea</taxon>
        <taxon>Aplousobranchia</taxon>
        <taxon>Clavelinidae</taxon>
        <taxon>Clavelina</taxon>
    </lineage>
</organism>
<keyword evidence="2" id="KW-0812">Transmembrane</keyword>
<dbReference type="EMBL" id="CAWYQH010000096">
    <property type="protein sequence ID" value="CAK8682977.1"/>
    <property type="molecule type" value="Genomic_DNA"/>
</dbReference>